<name>A0A3L7AR28_9HYPH</name>
<gene>
    <name evidence="3" type="ORF">D9R14_02750</name>
</gene>
<protein>
    <submittedName>
        <fullName evidence="3">DNA replication protein</fullName>
    </submittedName>
</protein>
<dbReference type="OrthoDB" id="7476630at2"/>
<feature type="compositionally biased region" description="Pro residues" evidence="1">
    <location>
        <begin position="1"/>
        <end position="10"/>
    </location>
</feature>
<dbReference type="Proteomes" id="UP000269692">
    <property type="component" value="Unassembled WGS sequence"/>
</dbReference>
<evidence type="ECO:0000313" key="3">
    <source>
        <dbReference type="EMBL" id="RLP81922.1"/>
    </source>
</evidence>
<organism evidence="3 4">
    <name type="scientific">Xanthobacter tagetidis</name>
    <dbReference type="NCBI Taxonomy" id="60216"/>
    <lineage>
        <taxon>Bacteria</taxon>
        <taxon>Pseudomonadati</taxon>
        <taxon>Pseudomonadota</taxon>
        <taxon>Alphaproteobacteria</taxon>
        <taxon>Hyphomicrobiales</taxon>
        <taxon>Xanthobacteraceae</taxon>
        <taxon>Xanthobacter</taxon>
    </lineage>
</organism>
<feature type="region of interest" description="Disordered" evidence="1">
    <location>
        <begin position="1"/>
        <end position="33"/>
    </location>
</feature>
<dbReference type="AlphaFoldDB" id="A0A3L7AR28"/>
<evidence type="ECO:0000259" key="2">
    <source>
        <dbReference type="Pfam" id="PF20057"/>
    </source>
</evidence>
<feature type="domain" description="DUF6456" evidence="2">
    <location>
        <begin position="29"/>
        <end position="156"/>
    </location>
</feature>
<reference evidence="3 4" key="1">
    <citation type="submission" date="2018-10" db="EMBL/GenBank/DDBJ databases">
        <title>Xanthobacter tagetidis genome sequencing and assembly.</title>
        <authorList>
            <person name="Maclea K.S."/>
            <person name="Goen A.E."/>
            <person name="Fatima S.A."/>
        </authorList>
    </citation>
    <scope>NUCLEOTIDE SEQUENCE [LARGE SCALE GENOMIC DNA]</scope>
    <source>
        <strain evidence="3 4">ATCC 700314</strain>
    </source>
</reference>
<feature type="region of interest" description="Disordered" evidence="1">
    <location>
        <begin position="171"/>
        <end position="196"/>
    </location>
</feature>
<proteinExistence type="predicted"/>
<dbReference type="Pfam" id="PF20057">
    <property type="entry name" value="DUF6456"/>
    <property type="match status" value="1"/>
</dbReference>
<accession>A0A3L7AR28</accession>
<dbReference type="EMBL" id="RCTF01000001">
    <property type="protein sequence ID" value="RLP81922.1"/>
    <property type="molecule type" value="Genomic_DNA"/>
</dbReference>
<evidence type="ECO:0000256" key="1">
    <source>
        <dbReference type="SAM" id="MobiDB-lite"/>
    </source>
</evidence>
<comment type="caution">
    <text evidence="3">The sequence shown here is derived from an EMBL/GenBank/DDBJ whole genome shotgun (WGS) entry which is preliminary data.</text>
</comment>
<evidence type="ECO:0000313" key="4">
    <source>
        <dbReference type="Proteomes" id="UP000269692"/>
    </source>
</evidence>
<dbReference type="InterPro" id="IPR045599">
    <property type="entry name" value="DUF6456"/>
</dbReference>
<sequence>MAGPSAPAPAAPTRRGRPRAAPAPAAEARAESPLDWLARRTDKAGRAMVDSAQLLAGERLRADFTRAGLTPAITTRWDASGVRGSAPEAFPDMVLAAKARLNLALAAVGPELSGVLLDVCCFLKGLEQVERERAWPARTAKVVLGLGLDRLARHYGLETRATGRARAAVRAWRAPRAQGPEPDAEPTPDDGGTGSL</sequence>
<keyword evidence="4" id="KW-1185">Reference proteome</keyword>
<dbReference type="RefSeq" id="WP_121621736.1">
    <property type="nucleotide sequence ID" value="NZ_JACIIW010000004.1"/>
</dbReference>